<keyword evidence="3" id="KW-1185">Reference proteome</keyword>
<dbReference type="OrthoDB" id="4571656at2"/>
<accession>A0A3A4JRG1</accession>
<reference evidence="2 3" key="1">
    <citation type="submission" date="2018-09" db="EMBL/GenBank/DDBJ databases">
        <title>YIM PH21274 draft genome.</title>
        <authorList>
            <person name="Miao C."/>
        </authorList>
    </citation>
    <scope>NUCLEOTIDE SEQUENCE [LARGE SCALE GENOMIC DNA]</scope>
    <source>
        <strain evidence="2 3">YIM PH 21724</strain>
    </source>
</reference>
<evidence type="ECO:0000313" key="3">
    <source>
        <dbReference type="Proteomes" id="UP000266677"/>
    </source>
</evidence>
<dbReference type="RefSeq" id="WP_120043203.1">
    <property type="nucleotide sequence ID" value="NZ_QZFU01000029.1"/>
</dbReference>
<dbReference type="Proteomes" id="UP000266677">
    <property type="component" value="Unassembled WGS sequence"/>
</dbReference>
<evidence type="ECO:0000256" key="1">
    <source>
        <dbReference type="SAM" id="MobiDB-lite"/>
    </source>
</evidence>
<evidence type="ECO:0000313" key="2">
    <source>
        <dbReference type="EMBL" id="RJO72099.1"/>
    </source>
</evidence>
<name>A0A3A4JRG1_9NOCA</name>
<dbReference type="EMBL" id="QZFU01000029">
    <property type="protein sequence ID" value="RJO72099.1"/>
    <property type="molecule type" value="Genomic_DNA"/>
</dbReference>
<dbReference type="AlphaFoldDB" id="A0A3A4JRG1"/>
<feature type="compositionally biased region" description="Gly residues" evidence="1">
    <location>
        <begin position="304"/>
        <end position="317"/>
    </location>
</feature>
<comment type="caution">
    <text evidence="2">The sequence shown here is derived from an EMBL/GenBank/DDBJ whole genome shotgun (WGS) entry which is preliminary data.</text>
</comment>
<sequence>MTAPLDQSILDLLRGSSLAPLIDRPVNDILRDIGLGPIPDIGAMPPLPGLPPLPIIDLSAIMRPFTDLQQSFGTGVLNNTGPGGGDPMQALGGITQGLQTAMQLGSTALQMVMQLWQSTAAMQAANKAGQAAQDGTEIATQSAQEKTVLADGAGSVAVGGALMAAVIAKYIATMTAASPLLASPGGQYFLVAQTAESLAEATATVVKTRTELAAHSANMTAVGQKVPVTAAPVAADTSAQGMQQMMQMVQPLMQMAQTGMQTATQLAPLLIPKTDPAKELAAKEAKEKEDRERELSVDGAPHSGAGGGPGGFGGGPGGFAPVAQPLAPWSGTRAASVGPLPGLTGSASAPVMDASVARAAAITPGAGAASPGMMPMGGPMGAAGAKEAHDASTVTSHLVTGQHGDEVVGKLDGISLPVVGAAESISDTPPDKELTL</sequence>
<feature type="region of interest" description="Disordered" evidence="1">
    <location>
        <begin position="281"/>
        <end position="317"/>
    </location>
</feature>
<organism evidence="2 3">
    <name type="scientific">Nocardia panacis</name>
    <dbReference type="NCBI Taxonomy" id="2340916"/>
    <lineage>
        <taxon>Bacteria</taxon>
        <taxon>Bacillati</taxon>
        <taxon>Actinomycetota</taxon>
        <taxon>Actinomycetes</taxon>
        <taxon>Mycobacteriales</taxon>
        <taxon>Nocardiaceae</taxon>
        <taxon>Nocardia</taxon>
    </lineage>
</organism>
<feature type="compositionally biased region" description="Basic and acidic residues" evidence="1">
    <location>
        <begin position="281"/>
        <end position="296"/>
    </location>
</feature>
<proteinExistence type="predicted"/>
<protein>
    <submittedName>
        <fullName evidence="2">Uncharacterized protein</fullName>
    </submittedName>
</protein>
<gene>
    <name evidence="2" type="ORF">D5S18_23255</name>
</gene>